<dbReference type="PANTHER" id="PTHR30580">
    <property type="entry name" value="PRIMOSOMAL PROTEIN N"/>
    <property type="match status" value="1"/>
</dbReference>
<dbReference type="Pfam" id="PF00271">
    <property type="entry name" value="Helicase_C"/>
    <property type="match status" value="1"/>
</dbReference>
<dbReference type="PROSITE" id="PS51192">
    <property type="entry name" value="HELICASE_ATP_BIND_1"/>
    <property type="match status" value="1"/>
</dbReference>
<feature type="binding site" evidence="12">
    <location>
        <position position="382"/>
    </location>
    <ligand>
        <name>Zn(2+)</name>
        <dbReference type="ChEBI" id="CHEBI:29105"/>
        <label>1</label>
    </ligand>
</feature>
<comment type="caution">
    <text evidence="15">The sequence shown here is derived from an EMBL/GenBank/DDBJ whole genome shotgun (WGS) entry which is preliminary data.</text>
</comment>
<dbReference type="GO" id="GO:0006270">
    <property type="term" value="P:DNA replication initiation"/>
    <property type="evidence" value="ECO:0007669"/>
    <property type="project" value="TreeGrafter"/>
</dbReference>
<feature type="binding site" evidence="12">
    <location>
        <position position="409"/>
    </location>
    <ligand>
        <name>Zn(2+)</name>
        <dbReference type="ChEBI" id="CHEBI:29105"/>
        <label>2</label>
    </ligand>
</feature>
<evidence type="ECO:0000256" key="8">
    <source>
        <dbReference type="ARBA" id="ARBA00022840"/>
    </source>
</evidence>
<dbReference type="InterPro" id="IPR001650">
    <property type="entry name" value="Helicase_C-like"/>
</dbReference>
<protein>
    <recommendedName>
        <fullName evidence="12">Replication restart protein PriA</fullName>
    </recommendedName>
    <alternativeName>
        <fullName evidence="12">ATP-dependent DNA helicase PriA</fullName>
        <ecNumber evidence="12">5.6.2.4</ecNumber>
    </alternativeName>
    <alternativeName>
        <fullName evidence="12">DNA 3'-5' helicase PriA</fullName>
    </alternativeName>
</protein>
<feature type="binding site" evidence="12">
    <location>
        <position position="391"/>
    </location>
    <ligand>
        <name>Zn(2+)</name>
        <dbReference type="ChEBI" id="CHEBI:29105"/>
        <label>2</label>
    </ligand>
</feature>
<dbReference type="GO" id="GO:1990077">
    <property type="term" value="C:primosome complex"/>
    <property type="evidence" value="ECO:0007669"/>
    <property type="project" value="UniProtKB-UniRule"/>
</dbReference>
<sequence>MAFELLSCYHVLMIYAQIAVFTYTKNNNDLFTYGVPPELRSNIKVGQIVTVFFNKRKLKGLVIKITNEKPAFSTKDIQTIVEENPIPAHLIKIIFFLQTNCVSSLRQSLGTVIPFNSFSKNRQAKETKEKEIKKTDFHKLNPEQQYAFNEIKKSITEDLSKTFLLMGITGSGKTEVYLRAIEEVLNRGKQVIVLVPEISLTPQTYSVFESRFPGKIAVWHSKLKETEKFKTWQKIHNNEKPIVIGSRSAIFAPLKNLGLIVIDEEQENSFKQDQTPRYQTRTIALEIQKILGSAVILGSATPSLESYYYAKNDNFKMLNLTKRATKSLLPQTTIVDLRDEFKKGNKSIFSEILTRKIRETLAKKEQIVLFLNRRGASTFVLCRDCGFVFMCPNCDIPYIYHLLTNKLICHHCSAEANPPTTCPNCKGPYIKFFGTGTQKVENELNKLFPSARILRMDKDSTKKRDSHEKIYSSFKNHETDILIGTQMIAKGWDIENVSLVGIISADSTLFVPDFRAEERTFQLITQVSGRAGRGIDKPGRVVIQTYNPDNKAIKYAAKNLTRDFYDEELLIRKDHNYPPFVNLVKILYNNIVQKDALLAATKDKRLLETKFNVLGPIPSFIPKINNSYRYLLVLKLKESELNDFLGDYSHRVEGSIDIDPQNILL</sequence>
<dbReference type="Proteomes" id="UP000033869">
    <property type="component" value="Unassembled WGS sequence"/>
</dbReference>
<feature type="domain" description="Helicase C-terminal" evidence="14">
    <location>
        <begin position="417"/>
        <end position="571"/>
    </location>
</feature>
<keyword evidence="5 12" id="KW-0378">Hydrolase</keyword>
<dbReference type="PATRIC" id="fig|1618344.3.peg.48"/>
<evidence type="ECO:0000256" key="2">
    <source>
        <dbReference type="ARBA" id="ARBA00022705"/>
    </source>
</evidence>
<dbReference type="InterPro" id="IPR041236">
    <property type="entry name" value="PriA_C"/>
</dbReference>
<keyword evidence="7 12" id="KW-0862">Zinc</keyword>
<dbReference type="CDD" id="cd17929">
    <property type="entry name" value="DEXHc_priA"/>
    <property type="match status" value="1"/>
</dbReference>
<dbReference type="SMART" id="SM00487">
    <property type="entry name" value="DEXDc"/>
    <property type="match status" value="1"/>
</dbReference>
<comment type="similarity">
    <text evidence="12">Belongs to the helicase family. PriA subfamily.</text>
</comment>
<dbReference type="InterPro" id="IPR042115">
    <property type="entry name" value="PriA_3primeBD_sf"/>
</dbReference>
<dbReference type="GO" id="GO:0003677">
    <property type="term" value="F:DNA binding"/>
    <property type="evidence" value="ECO:0007669"/>
    <property type="project" value="UniProtKB-UniRule"/>
</dbReference>
<dbReference type="GO" id="GO:0006310">
    <property type="term" value="P:DNA recombination"/>
    <property type="evidence" value="ECO:0007669"/>
    <property type="project" value="InterPro"/>
</dbReference>
<dbReference type="GO" id="GO:0006302">
    <property type="term" value="P:double-strand break repair"/>
    <property type="evidence" value="ECO:0007669"/>
    <property type="project" value="InterPro"/>
</dbReference>
<dbReference type="GO" id="GO:0008270">
    <property type="term" value="F:zinc ion binding"/>
    <property type="evidence" value="ECO:0007669"/>
    <property type="project" value="UniProtKB-UniRule"/>
</dbReference>
<keyword evidence="6 12" id="KW-0347">Helicase</keyword>
<dbReference type="Pfam" id="PF17764">
    <property type="entry name" value="PriA_3primeBD"/>
    <property type="match status" value="1"/>
</dbReference>
<dbReference type="NCBIfam" id="TIGR00595">
    <property type="entry name" value="priA"/>
    <property type="match status" value="1"/>
</dbReference>
<organism evidence="15 16">
    <name type="scientific">candidate division CPR2 bacterium GW2011_GWC1_41_48</name>
    <dbReference type="NCBI Taxonomy" id="1618344"/>
    <lineage>
        <taxon>Bacteria</taxon>
        <taxon>Bacteria division CPR2</taxon>
    </lineage>
</organism>
<dbReference type="GO" id="GO:0016887">
    <property type="term" value="F:ATP hydrolysis activity"/>
    <property type="evidence" value="ECO:0007669"/>
    <property type="project" value="RHEA"/>
</dbReference>
<proteinExistence type="inferred from homology"/>
<reference evidence="15 16" key="1">
    <citation type="journal article" date="2015" name="Nature">
        <title>rRNA introns, odd ribosomes, and small enigmatic genomes across a large radiation of phyla.</title>
        <authorList>
            <person name="Brown C.T."/>
            <person name="Hug L.A."/>
            <person name="Thomas B.C."/>
            <person name="Sharon I."/>
            <person name="Castelle C.J."/>
            <person name="Singh A."/>
            <person name="Wilkins M.J."/>
            <person name="Williams K.H."/>
            <person name="Banfield J.F."/>
        </authorList>
    </citation>
    <scope>NUCLEOTIDE SEQUENCE [LARGE SCALE GENOMIC DNA]</scope>
</reference>
<comment type="subunit">
    <text evidence="12">Component of the replication restart primosome.</text>
</comment>
<dbReference type="InterPro" id="IPR011545">
    <property type="entry name" value="DEAD/DEAH_box_helicase_dom"/>
</dbReference>
<evidence type="ECO:0000256" key="7">
    <source>
        <dbReference type="ARBA" id="ARBA00022833"/>
    </source>
</evidence>
<feature type="binding site" evidence="12">
    <location>
        <position position="385"/>
    </location>
    <ligand>
        <name>Zn(2+)</name>
        <dbReference type="ChEBI" id="CHEBI:29105"/>
        <label>1</label>
    </ligand>
</feature>
<feature type="binding site" evidence="12">
    <location>
        <position position="425"/>
    </location>
    <ligand>
        <name>Zn(2+)</name>
        <dbReference type="ChEBI" id="CHEBI:29105"/>
        <label>1</label>
    </ligand>
</feature>
<feature type="domain" description="Helicase ATP-binding" evidence="13">
    <location>
        <begin position="154"/>
        <end position="320"/>
    </location>
</feature>
<dbReference type="CDD" id="cd18804">
    <property type="entry name" value="SF2_C_priA"/>
    <property type="match status" value="1"/>
</dbReference>
<keyword evidence="10 12" id="KW-0413">Isomerase</keyword>
<name>A0A0G0YJE8_UNCC2</name>
<keyword evidence="2 12" id="KW-0235">DNA replication</keyword>
<gene>
    <name evidence="12" type="primary">priA</name>
    <name evidence="15" type="ORF">UU65_C0001G0046</name>
</gene>
<dbReference type="EC" id="5.6.2.4" evidence="12"/>
<evidence type="ECO:0000256" key="4">
    <source>
        <dbReference type="ARBA" id="ARBA00022741"/>
    </source>
</evidence>
<evidence type="ECO:0000256" key="9">
    <source>
        <dbReference type="ARBA" id="ARBA00023125"/>
    </source>
</evidence>
<feature type="binding site" evidence="12">
    <location>
        <position position="422"/>
    </location>
    <ligand>
        <name>Zn(2+)</name>
        <dbReference type="ChEBI" id="CHEBI:29105"/>
        <label>1</label>
    </ligand>
</feature>
<evidence type="ECO:0000256" key="12">
    <source>
        <dbReference type="HAMAP-Rule" id="MF_00983"/>
    </source>
</evidence>
<dbReference type="SUPFAM" id="SSF52540">
    <property type="entry name" value="P-loop containing nucleoside triphosphate hydrolases"/>
    <property type="match status" value="2"/>
</dbReference>
<evidence type="ECO:0000313" key="15">
    <source>
        <dbReference type="EMBL" id="KKS09641.1"/>
    </source>
</evidence>
<dbReference type="InterPro" id="IPR014001">
    <property type="entry name" value="Helicase_ATP-bd"/>
</dbReference>
<evidence type="ECO:0000256" key="1">
    <source>
        <dbReference type="ARBA" id="ARBA00022515"/>
    </source>
</evidence>
<dbReference type="SMART" id="SM00490">
    <property type="entry name" value="HELICc"/>
    <property type="match status" value="1"/>
</dbReference>
<dbReference type="PANTHER" id="PTHR30580:SF0">
    <property type="entry name" value="PRIMOSOMAL PROTEIN N"/>
    <property type="match status" value="1"/>
</dbReference>
<evidence type="ECO:0000259" key="13">
    <source>
        <dbReference type="PROSITE" id="PS51192"/>
    </source>
</evidence>
<dbReference type="AlphaFoldDB" id="A0A0G0YJE8"/>
<dbReference type="InterPro" id="IPR041222">
    <property type="entry name" value="PriA_3primeBD"/>
</dbReference>
<dbReference type="InterPro" id="IPR027417">
    <property type="entry name" value="P-loop_NTPase"/>
</dbReference>
<evidence type="ECO:0000313" key="16">
    <source>
        <dbReference type="Proteomes" id="UP000033869"/>
    </source>
</evidence>
<dbReference type="InterPro" id="IPR005259">
    <property type="entry name" value="PriA"/>
</dbReference>
<evidence type="ECO:0000256" key="3">
    <source>
        <dbReference type="ARBA" id="ARBA00022723"/>
    </source>
</evidence>
<dbReference type="Gene3D" id="3.40.50.300">
    <property type="entry name" value="P-loop containing nucleotide triphosphate hydrolases"/>
    <property type="match status" value="2"/>
</dbReference>
<dbReference type="EMBL" id="LCBL01000001">
    <property type="protein sequence ID" value="KKS09641.1"/>
    <property type="molecule type" value="Genomic_DNA"/>
</dbReference>
<keyword evidence="9 12" id="KW-0238">DNA-binding</keyword>
<dbReference type="GO" id="GO:0006269">
    <property type="term" value="P:DNA replication, synthesis of primer"/>
    <property type="evidence" value="ECO:0007669"/>
    <property type="project" value="UniProtKB-KW"/>
</dbReference>
<evidence type="ECO:0000256" key="10">
    <source>
        <dbReference type="ARBA" id="ARBA00023235"/>
    </source>
</evidence>
<dbReference type="FunFam" id="3.40.50.300:FF:000489">
    <property type="entry name" value="Primosome assembly protein PriA"/>
    <property type="match status" value="1"/>
</dbReference>
<feature type="binding site" evidence="12">
    <location>
        <position position="394"/>
    </location>
    <ligand>
        <name>Zn(2+)</name>
        <dbReference type="ChEBI" id="CHEBI:29105"/>
        <label>2</label>
    </ligand>
</feature>
<accession>A0A0G0YJE8</accession>
<keyword evidence="4 12" id="KW-0547">Nucleotide-binding</keyword>
<comment type="cofactor">
    <cofactor evidence="12">
        <name>Zn(2+)</name>
        <dbReference type="ChEBI" id="CHEBI:29105"/>
    </cofactor>
    <text evidence="12">Binds 2 zinc ions per subunit.</text>
</comment>
<keyword evidence="1 12" id="KW-0639">Primosome</keyword>
<dbReference type="Pfam" id="PF00270">
    <property type="entry name" value="DEAD"/>
    <property type="match status" value="1"/>
</dbReference>
<evidence type="ECO:0000259" key="14">
    <source>
        <dbReference type="PROSITE" id="PS51194"/>
    </source>
</evidence>
<dbReference type="GO" id="GO:0005524">
    <property type="term" value="F:ATP binding"/>
    <property type="evidence" value="ECO:0007669"/>
    <property type="project" value="UniProtKB-UniRule"/>
</dbReference>
<dbReference type="HAMAP" id="MF_00983">
    <property type="entry name" value="PriA"/>
    <property type="match status" value="1"/>
</dbReference>
<dbReference type="PROSITE" id="PS51194">
    <property type="entry name" value="HELICASE_CTER"/>
    <property type="match status" value="1"/>
</dbReference>
<keyword evidence="3 12" id="KW-0479">Metal-binding</keyword>
<evidence type="ECO:0000256" key="11">
    <source>
        <dbReference type="ARBA" id="ARBA00048988"/>
    </source>
</evidence>
<dbReference type="Pfam" id="PF18074">
    <property type="entry name" value="PriA_C"/>
    <property type="match status" value="1"/>
</dbReference>
<comment type="function">
    <text evidence="12">Initiates the restart of stalled replication forks, which reloads the replicative helicase on sites other than the origin of replication. Recognizes and binds to abandoned replication forks and remodels them to uncover a helicase loading site. Promotes assembly of the primosome at these replication forks.</text>
</comment>
<evidence type="ECO:0000256" key="6">
    <source>
        <dbReference type="ARBA" id="ARBA00022806"/>
    </source>
</evidence>
<dbReference type="Gene3D" id="3.40.1440.60">
    <property type="entry name" value="PriA, 3(prime) DNA-binding domain"/>
    <property type="match status" value="1"/>
</dbReference>
<keyword evidence="8 12" id="KW-0067">ATP-binding</keyword>
<comment type="catalytic activity">
    <reaction evidence="12">
        <text>Couples ATP hydrolysis with the unwinding of duplex DNA by translocating in the 3'-5' direction.</text>
        <dbReference type="EC" id="5.6.2.4"/>
    </reaction>
</comment>
<dbReference type="InterPro" id="IPR040498">
    <property type="entry name" value="PriA_CRR"/>
</dbReference>
<evidence type="ECO:0000256" key="5">
    <source>
        <dbReference type="ARBA" id="ARBA00022801"/>
    </source>
</evidence>
<feature type="binding site" evidence="12">
    <location>
        <position position="412"/>
    </location>
    <ligand>
        <name>Zn(2+)</name>
        <dbReference type="ChEBI" id="CHEBI:29105"/>
        <label>2</label>
    </ligand>
</feature>
<comment type="catalytic activity">
    <reaction evidence="11 12">
        <text>ATP + H2O = ADP + phosphate + H(+)</text>
        <dbReference type="Rhea" id="RHEA:13065"/>
        <dbReference type="ChEBI" id="CHEBI:15377"/>
        <dbReference type="ChEBI" id="CHEBI:15378"/>
        <dbReference type="ChEBI" id="CHEBI:30616"/>
        <dbReference type="ChEBI" id="CHEBI:43474"/>
        <dbReference type="ChEBI" id="CHEBI:456216"/>
        <dbReference type="EC" id="5.6.2.4"/>
    </reaction>
</comment>
<dbReference type="Pfam" id="PF18319">
    <property type="entry name" value="Zn_ribbon_PriA"/>
    <property type="match status" value="1"/>
</dbReference>
<dbReference type="GO" id="GO:0043138">
    <property type="term" value="F:3'-5' DNA helicase activity"/>
    <property type="evidence" value="ECO:0007669"/>
    <property type="project" value="UniProtKB-EC"/>
</dbReference>